<dbReference type="Pfam" id="PF00403">
    <property type="entry name" value="HMA"/>
    <property type="match status" value="1"/>
</dbReference>
<dbReference type="Gene3D" id="3.30.70.100">
    <property type="match status" value="1"/>
</dbReference>
<dbReference type="GO" id="GO:0006825">
    <property type="term" value="P:copper ion transport"/>
    <property type="evidence" value="ECO:0007669"/>
    <property type="project" value="UniProtKB-KW"/>
</dbReference>
<sequence>MADTGVNTPAPLIAEEGDHTYKFNISMSCGGCSGAVDRVLKKLDGVRAYEVDLKGQTATVIGKPELDFDTVYEKIAKTGKKINTAEVDGVSKDIVTIKTE</sequence>
<protein>
    <submittedName>
        <fullName evidence="9">Bcatx1</fullName>
    </submittedName>
</protein>
<proteinExistence type="inferred from homology"/>
<keyword evidence="2" id="KW-0479">Metal-binding</keyword>
<dbReference type="PANTHER" id="PTHR46365:SF1">
    <property type="entry name" value="COPPER TRANSPORT PROTEIN ATOX1"/>
    <property type="match status" value="1"/>
</dbReference>
<evidence type="ECO:0000256" key="1">
    <source>
        <dbReference type="ARBA" id="ARBA00022448"/>
    </source>
</evidence>
<gene>
    <name evidence="9" type="primary">Bcatx1</name>
    <name evidence="9" type="ORF">BCIN_04g06310</name>
</gene>
<dbReference type="CDD" id="cd00371">
    <property type="entry name" value="HMA"/>
    <property type="match status" value="1"/>
</dbReference>
<name>A0A384JGA3_BOTFB</name>
<dbReference type="InterPro" id="IPR017969">
    <property type="entry name" value="Heavy-metal-associated_CS"/>
</dbReference>
<evidence type="ECO:0000256" key="4">
    <source>
        <dbReference type="ARBA" id="ARBA00023008"/>
    </source>
</evidence>
<dbReference type="InterPro" id="IPR006121">
    <property type="entry name" value="HMA_dom"/>
</dbReference>
<evidence type="ECO:0000256" key="3">
    <source>
        <dbReference type="ARBA" id="ARBA00022796"/>
    </source>
</evidence>
<dbReference type="KEGG" id="bfu:BCIN_04g06310"/>
<dbReference type="RefSeq" id="XP_001557802.1">
    <property type="nucleotide sequence ID" value="XM_001557752.2"/>
</dbReference>
<dbReference type="AlphaFoldDB" id="A0A384JGA3"/>
<keyword evidence="1" id="KW-0813">Transport</keyword>
<evidence type="ECO:0000259" key="8">
    <source>
        <dbReference type="PROSITE" id="PS50846"/>
    </source>
</evidence>
<dbReference type="InterPro" id="IPR036163">
    <property type="entry name" value="HMA_dom_sf"/>
</dbReference>
<feature type="domain" description="HMA" evidence="8">
    <location>
        <begin position="18"/>
        <end position="83"/>
    </location>
</feature>
<dbReference type="EMBL" id="CP009808">
    <property type="protein sequence ID" value="ATZ49491.1"/>
    <property type="molecule type" value="Genomic_DNA"/>
</dbReference>
<dbReference type="GO" id="GO:0005829">
    <property type="term" value="C:cytosol"/>
    <property type="evidence" value="ECO:0007669"/>
    <property type="project" value="TreeGrafter"/>
</dbReference>
<reference evidence="9 10" key="2">
    <citation type="journal article" date="2012" name="Eukaryot. Cell">
        <title>Genome update of Botrytis cinerea strains B05.10 and T4.</title>
        <authorList>
            <person name="Staats M."/>
            <person name="van Kan J.A."/>
        </authorList>
    </citation>
    <scope>NUCLEOTIDE SEQUENCE [LARGE SCALE GENOMIC DNA]</scope>
    <source>
        <strain evidence="9 10">B05.10</strain>
    </source>
</reference>
<keyword evidence="6" id="KW-0143">Chaperone</keyword>
<evidence type="ECO:0000313" key="10">
    <source>
        <dbReference type="Proteomes" id="UP000001798"/>
    </source>
</evidence>
<dbReference type="GO" id="GO:0016531">
    <property type="term" value="F:copper chaperone activity"/>
    <property type="evidence" value="ECO:0007669"/>
    <property type="project" value="TreeGrafter"/>
</dbReference>
<keyword evidence="10" id="KW-1185">Reference proteome</keyword>
<dbReference type="GeneID" id="5438402"/>
<evidence type="ECO:0000256" key="2">
    <source>
        <dbReference type="ARBA" id="ARBA00022723"/>
    </source>
</evidence>
<dbReference type="Proteomes" id="UP000001798">
    <property type="component" value="Chromosome 4"/>
</dbReference>
<evidence type="ECO:0000256" key="6">
    <source>
        <dbReference type="ARBA" id="ARBA00023186"/>
    </source>
</evidence>
<dbReference type="PROSITE" id="PS01047">
    <property type="entry name" value="HMA_1"/>
    <property type="match status" value="1"/>
</dbReference>
<dbReference type="GO" id="GO:0046872">
    <property type="term" value="F:metal ion binding"/>
    <property type="evidence" value="ECO:0007669"/>
    <property type="project" value="UniProtKB-KW"/>
</dbReference>
<dbReference type="VEuPathDB" id="FungiDB:Bcin04g06310"/>
<keyword evidence="5" id="KW-0406">Ion transport</keyword>
<evidence type="ECO:0000313" key="9">
    <source>
        <dbReference type="EMBL" id="ATZ49491.1"/>
    </source>
</evidence>
<dbReference type="InterPro" id="IPR051881">
    <property type="entry name" value="Copper_transport_ATOX1-like"/>
</dbReference>
<reference evidence="9 10" key="3">
    <citation type="journal article" date="2017" name="Mol. Plant Pathol.">
        <title>A gapless genome sequence of the fungus Botrytis cinerea.</title>
        <authorList>
            <person name="Van Kan J.A."/>
            <person name="Stassen J.H."/>
            <person name="Mosbach A."/>
            <person name="Van Der Lee T.A."/>
            <person name="Faino L."/>
            <person name="Farmer A.D."/>
            <person name="Papasotiriou D.G."/>
            <person name="Zhou S."/>
            <person name="Seidl M.F."/>
            <person name="Cottam E."/>
            <person name="Edel D."/>
            <person name="Hahn M."/>
            <person name="Schwartz D.C."/>
            <person name="Dietrich R.A."/>
            <person name="Widdison S."/>
            <person name="Scalliet G."/>
        </authorList>
    </citation>
    <scope>NUCLEOTIDE SEQUENCE [LARGE SCALE GENOMIC DNA]</scope>
    <source>
        <strain evidence="9 10">B05.10</strain>
    </source>
</reference>
<dbReference type="OMA" id="MTHTYKF"/>
<evidence type="ECO:0000256" key="7">
    <source>
        <dbReference type="ARBA" id="ARBA00038171"/>
    </source>
</evidence>
<organism evidence="9 10">
    <name type="scientific">Botryotinia fuckeliana (strain B05.10)</name>
    <name type="common">Noble rot fungus</name>
    <name type="synonym">Botrytis cinerea</name>
    <dbReference type="NCBI Taxonomy" id="332648"/>
    <lineage>
        <taxon>Eukaryota</taxon>
        <taxon>Fungi</taxon>
        <taxon>Dikarya</taxon>
        <taxon>Ascomycota</taxon>
        <taxon>Pezizomycotina</taxon>
        <taxon>Leotiomycetes</taxon>
        <taxon>Helotiales</taxon>
        <taxon>Sclerotiniaceae</taxon>
        <taxon>Botrytis</taxon>
    </lineage>
</organism>
<keyword evidence="3" id="KW-0187">Copper transport</keyword>
<comment type="similarity">
    <text evidence="7">Belongs to the ATX1 family.</text>
</comment>
<dbReference type="FunFam" id="3.30.70.100:FF:000008">
    <property type="entry name" value="Copper transport protein ATOX1"/>
    <property type="match status" value="1"/>
</dbReference>
<evidence type="ECO:0000256" key="5">
    <source>
        <dbReference type="ARBA" id="ARBA00023065"/>
    </source>
</evidence>
<dbReference type="OrthoDB" id="689350at2759"/>
<accession>A0A384JGA3</accession>
<dbReference type="SUPFAM" id="SSF55008">
    <property type="entry name" value="HMA, heavy metal-associated domain"/>
    <property type="match status" value="1"/>
</dbReference>
<reference evidence="9 10" key="1">
    <citation type="journal article" date="2011" name="PLoS Genet.">
        <title>Genomic analysis of the necrotrophic fungal pathogens Sclerotinia sclerotiorum and Botrytis cinerea.</title>
        <authorList>
            <person name="Amselem J."/>
            <person name="Cuomo C.A."/>
            <person name="van Kan J.A."/>
            <person name="Viaud M."/>
            <person name="Benito E.P."/>
            <person name="Couloux A."/>
            <person name="Coutinho P.M."/>
            <person name="de Vries R.P."/>
            <person name="Dyer P.S."/>
            <person name="Fillinger S."/>
            <person name="Fournier E."/>
            <person name="Gout L."/>
            <person name="Hahn M."/>
            <person name="Kohn L."/>
            <person name="Lapalu N."/>
            <person name="Plummer K.M."/>
            <person name="Pradier J.M."/>
            <person name="Quevillon E."/>
            <person name="Sharon A."/>
            <person name="Simon A."/>
            <person name="ten Have A."/>
            <person name="Tudzynski B."/>
            <person name="Tudzynski P."/>
            <person name="Wincker P."/>
            <person name="Andrew M."/>
            <person name="Anthouard V."/>
            <person name="Beever R.E."/>
            <person name="Beffa R."/>
            <person name="Benoit I."/>
            <person name="Bouzid O."/>
            <person name="Brault B."/>
            <person name="Chen Z."/>
            <person name="Choquer M."/>
            <person name="Collemare J."/>
            <person name="Cotton P."/>
            <person name="Danchin E.G."/>
            <person name="Da Silva C."/>
            <person name="Gautier A."/>
            <person name="Giraud C."/>
            <person name="Giraud T."/>
            <person name="Gonzalez C."/>
            <person name="Grossetete S."/>
            <person name="Guldener U."/>
            <person name="Henrissat B."/>
            <person name="Howlett B.J."/>
            <person name="Kodira C."/>
            <person name="Kretschmer M."/>
            <person name="Lappartient A."/>
            <person name="Leroch M."/>
            <person name="Levis C."/>
            <person name="Mauceli E."/>
            <person name="Neuveglise C."/>
            <person name="Oeser B."/>
            <person name="Pearson M."/>
            <person name="Poulain J."/>
            <person name="Poussereau N."/>
            <person name="Quesneville H."/>
            <person name="Rascle C."/>
            <person name="Schumacher J."/>
            <person name="Segurens B."/>
            <person name="Sexton A."/>
            <person name="Silva E."/>
            <person name="Sirven C."/>
            <person name="Soanes D.M."/>
            <person name="Talbot N.J."/>
            <person name="Templeton M."/>
            <person name="Yandava C."/>
            <person name="Yarden O."/>
            <person name="Zeng Q."/>
            <person name="Rollins J.A."/>
            <person name="Lebrun M.H."/>
            <person name="Dickman M."/>
        </authorList>
    </citation>
    <scope>NUCLEOTIDE SEQUENCE [LARGE SCALE GENOMIC DNA]</scope>
    <source>
        <strain evidence="9 10">B05.10</strain>
    </source>
</reference>
<keyword evidence="4" id="KW-0186">Copper</keyword>
<dbReference type="PROSITE" id="PS50846">
    <property type="entry name" value="HMA_2"/>
    <property type="match status" value="1"/>
</dbReference>
<dbReference type="PANTHER" id="PTHR46365">
    <property type="entry name" value="COPPER TRANSPORT PROTEIN ATOX1"/>
    <property type="match status" value="1"/>
</dbReference>